<dbReference type="PANTHER" id="PTHR43519">
    <property type="entry name" value="ATP-DEPENDENT RNA HELICASE HRPB"/>
    <property type="match status" value="1"/>
</dbReference>
<comment type="caution">
    <text evidence="3">The sequence shown here is derived from an EMBL/GenBank/DDBJ whole genome shotgun (WGS) entry which is preliminary data.</text>
</comment>
<evidence type="ECO:0000256" key="1">
    <source>
        <dbReference type="ARBA" id="ARBA00022801"/>
    </source>
</evidence>
<evidence type="ECO:0000313" key="4">
    <source>
        <dbReference type="Proteomes" id="UP001176940"/>
    </source>
</evidence>
<dbReference type="InterPro" id="IPR027417">
    <property type="entry name" value="P-loop_NTPase"/>
</dbReference>
<reference evidence="3" key="1">
    <citation type="submission" date="2023-07" db="EMBL/GenBank/DDBJ databases">
        <authorList>
            <person name="Stuckert A."/>
        </authorList>
    </citation>
    <scope>NUCLEOTIDE SEQUENCE</scope>
</reference>
<keyword evidence="2" id="KW-0347">Helicase</keyword>
<keyword evidence="2" id="KW-0547">Nucleotide-binding</keyword>
<evidence type="ECO:0000256" key="2">
    <source>
        <dbReference type="ARBA" id="ARBA00022806"/>
    </source>
</evidence>
<dbReference type="Gene3D" id="3.40.50.300">
    <property type="entry name" value="P-loop containing nucleotide triphosphate hydrolases"/>
    <property type="match status" value="1"/>
</dbReference>
<evidence type="ECO:0000313" key="3">
    <source>
        <dbReference type="EMBL" id="CAJ0957105.1"/>
    </source>
</evidence>
<name>A0ABN9M2B3_9NEOB</name>
<protein>
    <submittedName>
        <fullName evidence="3">Uncharacterized protein</fullName>
    </submittedName>
</protein>
<accession>A0ABN9M2B3</accession>
<dbReference type="EMBL" id="CAUEEQ010043197">
    <property type="protein sequence ID" value="CAJ0957105.1"/>
    <property type="molecule type" value="Genomic_DNA"/>
</dbReference>
<dbReference type="SUPFAM" id="SSF52540">
    <property type="entry name" value="P-loop containing nucleoside triphosphate hydrolases"/>
    <property type="match status" value="1"/>
</dbReference>
<sequence>MLQCATKNVKPSEWFVSQLPVAEVLPEILNALKQSPQVNPHGFLYSFSNSVNLKGAFYCWSLVELLLLEISHSFVLGKNTRLEVVTEGILTRLIQHNPELTGIDLVILDEFHERSLQADLALALVVRHTSRI</sequence>
<proteinExistence type="predicted"/>
<gene>
    <name evidence="3" type="ORF">RIMI_LOCUS15820884</name>
</gene>
<keyword evidence="2" id="KW-0067">ATP-binding</keyword>
<keyword evidence="1" id="KW-0378">Hydrolase</keyword>
<organism evidence="3 4">
    <name type="scientific">Ranitomeya imitator</name>
    <name type="common">mimic poison frog</name>
    <dbReference type="NCBI Taxonomy" id="111125"/>
    <lineage>
        <taxon>Eukaryota</taxon>
        <taxon>Metazoa</taxon>
        <taxon>Chordata</taxon>
        <taxon>Craniata</taxon>
        <taxon>Vertebrata</taxon>
        <taxon>Euteleostomi</taxon>
        <taxon>Amphibia</taxon>
        <taxon>Batrachia</taxon>
        <taxon>Anura</taxon>
        <taxon>Neobatrachia</taxon>
        <taxon>Hyloidea</taxon>
        <taxon>Dendrobatidae</taxon>
        <taxon>Dendrobatinae</taxon>
        <taxon>Ranitomeya</taxon>
    </lineage>
</organism>
<dbReference type="PANTHER" id="PTHR43519:SF1">
    <property type="entry name" value="ATP-DEPENDENT RNA HELICASE HRPB"/>
    <property type="match status" value="1"/>
</dbReference>
<dbReference type="Proteomes" id="UP001176940">
    <property type="component" value="Unassembled WGS sequence"/>
</dbReference>
<keyword evidence="4" id="KW-1185">Reference proteome</keyword>